<feature type="domain" description="3-hydroxyisobutyrate dehydrogenase-like NAD-binding" evidence="5">
    <location>
        <begin position="163"/>
        <end position="283"/>
    </location>
</feature>
<evidence type="ECO:0000256" key="1">
    <source>
        <dbReference type="ARBA" id="ARBA00023002"/>
    </source>
</evidence>
<dbReference type="Gene3D" id="1.10.1040.10">
    <property type="entry name" value="N-(1-d-carboxylethyl)-l-norvaline Dehydrogenase, domain 2"/>
    <property type="match status" value="1"/>
</dbReference>
<dbReference type="InterPro" id="IPR008927">
    <property type="entry name" value="6-PGluconate_DH-like_C_sf"/>
</dbReference>
<dbReference type="InterPro" id="IPR036291">
    <property type="entry name" value="NAD(P)-bd_dom_sf"/>
</dbReference>
<dbReference type="RefSeq" id="WP_176847140.1">
    <property type="nucleotide sequence ID" value="NZ_CP061498.1"/>
</dbReference>
<evidence type="ECO:0000259" key="4">
    <source>
        <dbReference type="Pfam" id="PF03446"/>
    </source>
</evidence>
<sequence length="294" mass="30576">MSNDIGFIGLGVLGNAIARNIVASGASVLGYDRDAAAQYAAVADGVTPATDVAAVAAQCDVVFTCLPHGSAVRAVVAQIAEVSNPGQIIVELSTLSISDKDAARAALVQTGRRVLDCPVSGNRIMALAKGLTAFCSGDRSDYEAVRDILLTFCRKEHYVGAFGNGSKTKFCGNILNLVHNTVAAEAMVLAIKSGLDPQMFHSVISGSGSSSGMFEVRGKLMADNDYAVEGMNFSVPLKDSQIIADHAASVGTPIPLYQAALQFYHAAAAQGLAHLDAAAVCRVMERNAQCERPA</sequence>
<proteinExistence type="predicted"/>
<dbReference type="STRING" id="564137.SAMN04488238_10725"/>
<dbReference type="Gene3D" id="3.40.50.720">
    <property type="entry name" value="NAD(P)-binding Rossmann-like Domain"/>
    <property type="match status" value="1"/>
</dbReference>
<keyword evidence="2" id="KW-0520">NAD</keyword>
<evidence type="ECO:0000259" key="5">
    <source>
        <dbReference type="Pfam" id="PF14833"/>
    </source>
</evidence>
<dbReference type="InterPro" id="IPR015815">
    <property type="entry name" value="HIBADH-related"/>
</dbReference>
<dbReference type="Pfam" id="PF03446">
    <property type="entry name" value="NAD_binding_2"/>
    <property type="match status" value="1"/>
</dbReference>
<evidence type="ECO:0000256" key="2">
    <source>
        <dbReference type="ARBA" id="ARBA00023027"/>
    </source>
</evidence>
<dbReference type="InterPro" id="IPR029154">
    <property type="entry name" value="HIBADH-like_NADP-bd"/>
</dbReference>
<dbReference type="PANTHER" id="PTHR43060">
    <property type="entry name" value="3-HYDROXYISOBUTYRATE DEHYDROGENASE-LIKE 1, MITOCHONDRIAL-RELATED"/>
    <property type="match status" value="1"/>
</dbReference>
<dbReference type="GO" id="GO:0051287">
    <property type="term" value="F:NAD binding"/>
    <property type="evidence" value="ECO:0007669"/>
    <property type="project" value="InterPro"/>
</dbReference>
<organism evidence="6 7">
    <name type="scientific">Roseicitreum antarcticum</name>
    <dbReference type="NCBI Taxonomy" id="564137"/>
    <lineage>
        <taxon>Bacteria</taxon>
        <taxon>Pseudomonadati</taxon>
        <taxon>Pseudomonadota</taxon>
        <taxon>Alphaproteobacteria</taxon>
        <taxon>Rhodobacterales</taxon>
        <taxon>Paracoccaceae</taxon>
        <taxon>Roseicitreum</taxon>
    </lineage>
</organism>
<feature type="active site" evidence="3">
    <location>
        <position position="169"/>
    </location>
</feature>
<dbReference type="PIRSF" id="PIRSF000103">
    <property type="entry name" value="HIBADH"/>
    <property type="match status" value="1"/>
</dbReference>
<dbReference type="Pfam" id="PF14833">
    <property type="entry name" value="NAD_binding_11"/>
    <property type="match status" value="1"/>
</dbReference>
<dbReference type="AlphaFoldDB" id="A0A1H3AJQ0"/>
<evidence type="ECO:0000313" key="7">
    <source>
        <dbReference type="Proteomes" id="UP000198539"/>
    </source>
</evidence>
<dbReference type="Proteomes" id="UP000198539">
    <property type="component" value="Unassembled WGS sequence"/>
</dbReference>
<dbReference type="SUPFAM" id="SSF51735">
    <property type="entry name" value="NAD(P)-binding Rossmann-fold domains"/>
    <property type="match status" value="1"/>
</dbReference>
<feature type="domain" description="6-phosphogluconate dehydrogenase NADP-binding" evidence="4">
    <location>
        <begin position="4"/>
        <end position="158"/>
    </location>
</feature>
<dbReference type="InterPro" id="IPR006115">
    <property type="entry name" value="6PGDH_NADP-bd"/>
</dbReference>
<name>A0A1H3AJQ0_9RHOB</name>
<gene>
    <name evidence="6" type="ORF">SAMN04488238_10725</name>
</gene>
<dbReference type="InterPro" id="IPR013328">
    <property type="entry name" value="6PGD_dom2"/>
</dbReference>
<dbReference type="EMBL" id="FNOM01000007">
    <property type="protein sequence ID" value="SDX29906.1"/>
    <property type="molecule type" value="Genomic_DNA"/>
</dbReference>
<evidence type="ECO:0000313" key="6">
    <source>
        <dbReference type="EMBL" id="SDX29906.1"/>
    </source>
</evidence>
<dbReference type="PANTHER" id="PTHR43060:SF15">
    <property type="entry name" value="3-HYDROXYISOBUTYRATE DEHYDROGENASE-LIKE 1, MITOCHONDRIAL-RELATED"/>
    <property type="match status" value="1"/>
</dbReference>
<accession>A0A1H3AJQ0</accession>
<evidence type="ECO:0000256" key="3">
    <source>
        <dbReference type="PIRSR" id="PIRSR000103-1"/>
    </source>
</evidence>
<dbReference type="GO" id="GO:0016491">
    <property type="term" value="F:oxidoreductase activity"/>
    <property type="evidence" value="ECO:0007669"/>
    <property type="project" value="UniProtKB-KW"/>
</dbReference>
<protein>
    <submittedName>
        <fullName evidence="6">3-hydroxyisobutyrate dehydrogenase</fullName>
    </submittedName>
</protein>
<reference evidence="6 7" key="1">
    <citation type="submission" date="2016-10" db="EMBL/GenBank/DDBJ databases">
        <authorList>
            <person name="de Groot N.N."/>
        </authorList>
    </citation>
    <scope>NUCLEOTIDE SEQUENCE [LARGE SCALE GENOMIC DNA]</scope>
    <source>
        <strain evidence="6 7">CGMCC 1.8894</strain>
    </source>
</reference>
<dbReference type="GO" id="GO:0050661">
    <property type="term" value="F:NADP binding"/>
    <property type="evidence" value="ECO:0007669"/>
    <property type="project" value="InterPro"/>
</dbReference>
<keyword evidence="1" id="KW-0560">Oxidoreductase</keyword>
<dbReference type="SUPFAM" id="SSF48179">
    <property type="entry name" value="6-phosphogluconate dehydrogenase C-terminal domain-like"/>
    <property type="match status" value="1"/>
</dbReference>
<keyword evidence="7" id="KW-1185">Reference proteome</keyword>